<dbReference type="RefSeq" id="WP_069003836.1">
    <property type="nucleotide sequence ID" value="NZ_LVJW01000006.1"/>
</dbReference>
<sequence>MATIRKDFDSYKIWQYSGHKYEAVVYCFHDNVRVGELIFLKDDVKPPQNRLQSDKPVIHFPISRFNDIISILRHENPLCLFLNLEKQIGMVATSEHEPIGEEES</sequence>
<protein>
    <submittedName>
        <fullName evidence="1">Uncharacterized protein</fullName>
    </submittedName>
</protein>
<proteinExistence type="predicted"/>
<reference evidence="1 2" key="1">
    <citation type="submission" date="2016-03" db="EMBL/GenBank/DDBJ databases">
        <title>Chemosynthetic sulphur-oxidizing symbionts of marine invertebrate animals are capable of nitrogen fixation.</title>
        <authorList>
            <person name="Petersen J.M."/>
            <person name="Kemper A."/>
            <person name="Gruber-Vodicka H."/>
            <person name="Cardini U."/>
            <person name="Geest Mvander."/>
            <person name="Kleiner M."/>
            <person name="Bulgheresi S."/>
            <person name="Fussmann M."/>
            <person name="Herbold C."/>
            <person name="Seah B.K.B."/>
            <person name="Antony C.Paul."/>
            <person name="Liu D."/>
            <person name="Belitz A."/>
            <person name="Weber M."/>
        </authorList>
    </citation>
    <scope>NUCLEOTIDE SEQUENCE [LARGE SCALE GENOMIC DNA]</scope>
    <source>
        <strain evidence="1">G_D</strain>
    </source>
</reference>
<gene>
    <name evidence="1" type="ORF">A3196_00845</name>
</gene>
<dbReference type="Proteomes" id="UP000094849">
    <property type="component" value="Unassembled WGS sequence"/>
</dbReference>
<name>A0A1E2ULL5_9GAMM</name>
<accession>A0A1E2ULL5</accession>
<comment type="caution">
    <text evidence="1">The sequence shown here is derived from an EMBL/GenBank/DDBJ whole genome shotgun (WGS) entry which is preliminary data.</text>
</comment>
<organism evidence="1 2">
    <name type="scientific">Candidatus Thiodiazotropha endoloripes</name>
    <dbReference type="NCBI Taxonomy" id="1818881"/>
    <lineage>
        <taxon>Bacteria</taxon>
        <taxon>Pseudomonadati</taxon>
        <taxon>Pseudomonadota</taxon>
        <taxon>Gammaproteobacteria</taxon>
        <taxon>Chromatiales</taxon>
        <taxon>Sedimenticolaceae</taxon>
        <taxon>Candidatus Thiodiazotropha</taxon>
    </lineage>
</organism>
<evidence type="ECO:0000313" key="1">
    <source>
        <dbReference type="EMBL" id="ODB95424.1"/>
    </source>
</evidence>
<dbReference type="OrthoDB" id="598047at2"/>
<keyword evidence="2" id="KW-1185">Reference proteome</keyword>
<dbReference type="EMBL" id="LVJZ01000003">
    <property type="protein sequence ID" value="ODB95424.1"/>
    <property type="molecule type" value="Genomic_DNA"/>
</dbReference>
<evidence type="ECO:0000313" key="2">
    <source>
        <dbReference type="Proteomes" id="UP000094849"/>
    </source>
</evidence>
<dbReference type="AlphaFoldDB" id="A0A1E2ULL5"/>